<evidence type="ECO:0000313" key="4">
    <source>
        <dbReference type="EMBL" id="MBC5639005.1"/>
    </source>
</evidence>
<dbReference type="Pfam" id="PF01501">
    <property type="entry name" value="Glyco_transf_8"/>
    <property type="match status" value="1"/>
</dbReference>
<dbReference type="Proteomes" id="UP000662088">
    <property type="component" value="Unassembled WGS sequence"/>
</dbReference>
<evidence type="ECO:0000256" key="3">
    <source>
        <dbReference type="ARBA" id="ARBA00022723"/>
    </source>
</evidence>
<evidence type="ECO:0000256" key="1">
    <source>
        <dbReference type="ARBA" id="ARBA00022676"/>
    </source>
</evidence>
<dbReference type="InterPro" id="IPR029044">
    <property type="entry name" value="Nucleotide-diphossugar_trans"/>
</dbReference>
<evidence type="ECO:0000256" key="2">
    <source>
        <dbReference type="ARBA" id="ARBA00022679"/>
    </source>
</evidence>
<dbReference type="SUPFAM" id="SSF53448">
    <property type="entry name" value="Nucleotide-diphospho-sugar transferases"/>
    <property type="match status" value="1"/>
</dbReference>
<name>A0A8I0AC53_9CLOT</name>
<reference evidence="4" key="1">
    <citation type="submission" date="2020-08" db="EMBL/GenBank/DDBJ databases">
        <title>Genome public.</title>
        <authorList>
            <person name="Liu C."/>
            <person name="Sun Q."/>
        </authorList>
    </citation>
    <scope>NUCLEOTIDE SEQUENCE</scope>
    <source>
        <strain evidence="4">NSJ-42</strain>
    </source>
</reference>
<dbReference type="RefSeq" id="WP_186834428.1">
    <property type="nucleotide sequence ID" value="NZ_JACOOQ010000001.1"/>
</dbReference>
<organism evidence="4 5">
    <name type="scientific">Clostridium lentum</name>
    <dbReference type="NCBI Taxonomy" id="2763037"/>
    <lineage>
        <taxon>Bacteria</taxon>
        <taxon>Bacillati</taxon>
        <taxon>Bacillota</taxon>
        <taxon>Clostridia</taxon>
        <taxon>Eubacteriales</taxon>
        <taxon>Clostridiaceae</taxon>
        <taxon>Clostridium</taxon>
    </lineage>
</organism>
<keyword evidence="2 4" id="KW-0808">Transferase</keyword>
<dbReference type="InterPro" id="IPR050748">
    <property type="entry name" value="Glycosyltrans_8_dom-fam"/>
</dbReference>
<dbReference type="GO" id="GO:0016757">
    <property type="term" value="F:glycosyltransferase activity"/>
    <property type="evidence" value="ECO:0007669"/>
    <property type="project" value="UniProtKB-KW"/>
</dbReference>
<dbReference type="InterPro" id="IPR002495">
    <property type="entry name" value="Glyco_trans_8"/>
</dbReference>
<dbReference type="AlphaFoldDB" id="A0A8I0AC53"/>
<accession>A0A8I0AC53</accession>
<protein>
    <submittedName>
        <fullName evidence="4">Glycosyltransferase family 8 protein</fullName>
    </submittedName>
</protein>
<dbReference type="PANTHER" id="PTHR13778:SF47">
    <property type="entry name" value="LIPOPOLYSACCHARIDE 1,3-GALACTOSYLTRANSFERASE"/>
    <property type="match status" value="1"/>
</dbReference>
<dbReference type="PANTHER" id="PTHR13778">
    <property type="entry name" value="GLYCOSYLTRANSFERASE 8 DOMAIN-CONTAINING PROTEIN"/>
    <property type="match status" value="1"/>
</dbReference>
<dbReference type="Gene3D" id="3.90.550.10">
    <property type="entry name" value="Spore Coat Polysaccharide Biosynthesis Protein SpsA, Chain A"/>
    <property type="match status" value="1"/>
</dbReference>
<dbReference type="EMBL" id="JACOOQ010000001">
    <property type="protein sequence ID" value="MBC5639005.1"/>
    <property type="molecule type" value="Genomic_DNA"/>
</dbReference>
<evidence type="ECO:0000313" key="5">
    <source>
        <dbReference type="Proteomes" id="UP000662088"/>
    </source>
</evidence>
<comment type="caution">
    <text evidence="4">The sequence shown here is derived from an EMBL/GenBank/DDBJ whole genome shotgun (WGS) entry which is preliminary data.</text>
</comment>
<keyword evidence="3" id="KW-0479">Metal-binding</keyword>
<keyword evidence="1" id="KW-0328">Glycosyltransferase</keyword>
<proteinExistence type="predicted"/>
<dbReference type="GO" id="GO:0046872">
    <property type="term" value="F:metal ion binding"/>
    <property type="evidence" value="ECO:0007669"/>
    <property type="project" value="UniProtKB-KW"/>
</dbReference>
<sequence length="344" mass="40945">MRPLYICLATDENYAQLATVAITSVFEKNRYATEIEIYILDGGIKEKTKNIMRSLTKKYQRKIFFVDVTNKLKKLKEMNVNSQGKFGSYAAYSRFFITEYLPDYVDKILYIDCDTCVVNSLNELFSIDMKEYALAGILDILPQFHKKYINFSEQDNYYNSGVLLFNCEIWKKENYTNKIIEHIKNIKSNYSFHDQDLINIICKNKILTLSPKYMVFYPEYKWGEKNIRWLNGFNHEYYSNEELINALKEPIIIHYVDSIVGRPWYEDNINDYSRYWEEMKAKSPYDDSFTKIVKPSSIRHKILRGIYRYLPLSIFITIHKKRRNQLLTKREKISGIRGKNNETA</sequence>
<dbReference type="CDD" id="cd04194">
    <property type="entry name" value="GT8_A4GalT_like"/>
    <property type="match status" value="1"/>
</dbReference>
<keyword evidence="5" id="KW-1185">Reference proteome</keyword>
<gene>
    <name evidence="4" type="ORF">H8R92_00890</name>
</gene>